<sequence>MIEHCCDAMNSQVNHRCEVHPDPFACPDALVRFVPRFREYGLIIHDGGTATSGIAHCPWCGARLPASQRDRWFDELEARGIDPWEDEVPPEFEDERWLRAGGGAAAG</sequence>
<comment type="caution">
    <text evidence="2">The sequence shown here is derived from an EMBL/GenBank/DDBJ whole genome shotgun (WGS) entry which is preliminary data.</text>
</comment>
<gene>
    <name evidence="2" type="ORF">QFZ56_006400</name>
</gene>
<dbReference type="EMBL" id="JAUSYA010000001">
    <property type="protein sequence ID" value="MDQ0687437.1"/>
    <property type="molecule type" value="Genomic_DNA"/>
</dbReference>
<accession>A0ABU0Q9U6</accession>
<evidence type="ECO:0000259" key="1">
    <source>
        <dbReference type="Pfam" id="PF22400"/>
    </source>
</evidence>
<protein>
    <recommendedName>
        <fullName evidence="1">DUF6980 domain-containing protein</fullName>
    </recommendedName>
</protein>
<dbReference type="Proteomes" id="UP001243364">
    <property type="component" value="Unassembled WGS sequence"/>
</dbReference>
<dbReference type="RefSeq" id="WP_306947677.1">
    <property type="nucleotide sequence ID" value="NZ_JAUSYA010000001.1"/>
</dbReference>
<reference evidence="2 3" key="1">
    <citation type="submission" date="2023-07" db="EMBL/GenBank/DDBJ databases">
        <title>Comparative genomics of wheat-associated soil bacteria to identify genetic determinants of phenazine resistance.</title>
        <authorList>
            <person name="Mouncey N."/>
        </authorList>
    </citation>
    <scope>NUCLEOTIDE SEQUENCE [LARGE SCALE GENOMIC DNA]</scope>
    <source>
        <strain evidence="2 3">W4I19-2</strain>
    </source>
</reference>
<evidence type="ECO:0000313" key="2">
    <source>
        <dbReference type="EMBL" id="MDQ0687437.1"/>
    </source>
</evidence>
<keyword evidence="3" id="KW-1185">Reference proteome</keyword>
<proteinExistence type="predicted"/>
<dbReference type="Pfam" id="PF22400">
    <property type="entry name" value="DUF6980"/>
    <property type="match status" value="1"/>
</dbReference>
<dbReference type="InterPro" id="IPR053918">
    <property type="entry name" value="DUF6980"/>
</dbReference>
<organism evidence="2 3">
    <name type="scientific">Streptomyces achromogenes</name>
    <dbReference type="NCBI Taxonomy" id="67255"/>
    <lineage>
        <taxon>Bacteria</taxon>
        <taxon>Bacillati</taxon>
        <taxon>Actinomycetota</taxon>
        <taxon>Actinomycetes</taxon>
        <taxon>Kitasatosporales</taxon>
        <taxon>Streptomycetaceae</taxon>
        <taxon>Streptomyces</taxon>
    </lineage>
</organism>
<name>A0ABU0Q9U6_STRAH</name>
<feature type="domain" description="DUF6980" evidence="1">
    <location>
        <begin position="3"/>
        <end position="99"/>
    </location>
</feature>
<evidence type="ECO:0000313" key="3">
    <source>
        <dbReference type="Proteomes" id="UP001243364"/>
    </source>
</evidence>